<reference evidence="2" key="1">
    <citation type="submission" date="2021-02" db="EMBL/GenBank/DDBJ databases">
        <authorList>
            <person name="Nowell W R."/>
        </authorList>
    </citation>
    <scope>NUCLEOTIDE SEQUENCE</scope>
</reference>
<dbReference type="Proteomes" id="UP000663823">
    <property type="component" value="Unassembled WGS sequence"/>
</dbReference>
<dbReference type="AlphaFoldDB" id="A0A820CZC5"/>
<gene>
    <name evidence="2" type="ORF">OTI717_LOCUS39543</name>
</gene>
<evidence type="ECO:0000313" key="3">
    <source>
        <dbReference type="Proteomes" id="UP000663823"/>
    </source>
</evidence>
<organism evidence="2 3">
    <name type="scientific">Rotaria sordida</name>
    <dbReference type="NCBI Taxonomy" id="392033"/>
    <lineage>
        <taxon>Eukaryota</taxon>
        <taxon>Metazoa</taxon>
        <taxon>Spiralia</taxon>
        <taxon>Gnathifera</taxon>
        <taxon>Rotifera</taxon>
        <taxon>Eurotatoria</taxon>
        <taxon>Bdelloidea</taxon>
        <taxon>Philodinida</taxon>
        <taxon>Philodinidae</taxon>
        <taxon>Rotaria</taxon>
    </lineage>
</organism>
<comment type="caution">
    <text evidence="2">The sequence shown here is derived from an EMBL/GenBank/DDBJ whole genome shotgun (WGS) entry which is preliminary data.</text>
</comment>
<keyword evidence="1" id="KW-1133">Transmembrane helix</keyword>
<proteinExistence type="predicted"/>
<evidence type="ECO:0000256" key="1">
    <source>
        <dbReference type="SAM" id="Phobius"/>
    </source>
</evidence>
<dbReference type="EMBL" id="CAJOAX010026109">
    <property type="protein sequence ID" value="CAF4225525.1"/>
    <property type="molecule type" value="Genomic_DNA"/>
</dbReference>
<feature type="transmembrane region" description="Helical" evidence="1">
    <location>
        <begin position="24"/>
        <end position="47"/>
    </location>
</feature>
<keyword evidence="1" id="KW-0812">Transmembrane</keyword>
<evidence type="ECO:0000313" key="2">
    <source>
        <dbReference type="EMBL" id="CAF4225525.1"/>
    </source>
</evidence>
<protein>
    <submittedName>
        <fullName evidence="2">Uncharacterized protein</fullName>
    </submittedName>
</protein>
<name>A0A820CZC5_9BILA</name>
<sequence length="211" mass="23488">FGGGYYGGGGTACTTDECRRKSGIIVGSIIGGLVGLSLLICSIVLCYKHGKCRNPCAGRPFRNNSIFVKLPNLRNRKQQGYGISPFQSGIWSSRYFQYGRWHGPCQFSLSFDQQSMKVTGSGTDDVGTFTIDGIYSSKTHRIGLTKTYQRGTGNPSENLGHRVIIQLTWNAQNNQFEGKWYVQKNRYHGEAKFELVFNGEQQPPAYNSVSF</sequence>
<keyword evidence="1" id="KW-0472">Membrane</keyword>
<accession>A0A820CZC5</accession>
<feature type="non-terminal residue" evidence="2">
    <location>
        <position position="1"/>
    </location>
</feature>